<sequence>MTSQSKWDILDVVKACDKYAARLSTLFLLADNLDVAESLPHDFSSHPAEAAGSYIFSLNGFNHALGYIPQSIVETLVWSDSWSIDHQQRSVTLSTPGTATTHERSMIVEETLQKNRELGTISLLQNWRNETFPVYGPEGHVLLHIERCASALFGIVTYGVQLICYVNHEEGPRLWIAKRSRKKQTYAGMLDTTAAGGLGSGTVPIDALISEAEEEASIPPDTVRAKAEPMGELTYFHIRGDQAGGESGLFQPEVEYTYAMELDQEFTPKPKDTEVECFRLFTVGEALRALKQGLFKPNSAIVIVEFFIRRGILTRENEPHYDEIMFHLHRNLEFPILIQSPL</sequence>
<dbReference type="Pfam" id="PF00293">
    <property type="entry name" value="NUDIX"/>
    <property type="match status" value="1"/>
</dbReference>
<dbReference type="AlphaFoldDB" id="A0A9W9R7X9"/>
<dbReference type="Proteomes" id="UP001147695">
    <property type="component" value="Unassembled WGS sequence"/>
</dbReference>
<dbReference type="InterPro" id="IPR031804">
    <property type="entry name" value="DUF4743"/>
</dbReference>
<dbReference type="FunFam" id="3.90.79.10:FF:000019">
    <property type="entry name" value="Thiamin pyrophosphokinase, putative"/>
    <property type="match status" value="1"/>
</dbReference>
<organism evidence="2 3">
    <name type="scientific">Penicillium brevicompactum</name>
    <dbReference type="NCBI Taxonomy" id="5074"/>
    <lineage>
        <taxon>Eukaryota</taxon>
        <taxon>Fungi</taxon>
        <taxon>Dikarya</taxon>
        <taxon>Ascomycota</taxon>
        <taxon>Pezizomycotina</taxon>
        <taxon>Eurotiomycetes</taxon>
        <taxon>Eurotiomycetidae</taxon>
        <taxon>Eurotiales</taxon>
        <taxon>Aspergillaceae</taxon>
        <taxon>Penicillium</taxon>
    </lineage>
</organism>
<gene>
    <name evidence="2" type="ORF">N7452_001412</name>
</gene>
<dbReference type="EMBL" id="JAPZBQ010000001">
    <property type="protein sequence ID" value="KAJ5352438.1"/>
    <property type="molecule type" value="Genomic_DNA"/>
</dbReference>
<feature type="domain" description="Nudix hydrolase" evidence="1">
    <location>
        <begin position="157"/>
        <end position="308"/>
    </location>
</feature>
<protein>
    <recommendedName>
        <fullName evidence="1">Nudix hydrolase domain-containing protein</fullName>
    </recommendedName>
</protein>
<dbReference type="InterPro" id="IPR015797">
    <property type="entry name" value="NUDIX_hydrolase-like_dom_sf"/>
</dbReference>
<dbReference type="InterPro" id="IPR000086">
    <property type="entry name" value="NUDIX_hydrolase_dom"/>
</dbReference>
<dbReference type="Gene3D" id="3.90.79.10">
    <property type="entry name" value="Nucleoside Triphosphate Pyrophosphohydrolase"/>
    <property type="match status" value="1"/>
</dbReference>
<evidence type="ECO:0000313" key="3">
    <source>
        <dbReference type="Proteomes" id="UP001147695"/>
    </source>
</evidence>
<dbReference type="CDD" id="cd03676">
    <property type="entry name" value="NUDIX_Tnr3_like"/>
    <property type="match status" value="1"/>
</dbReference>
<proteinExistence type="predicted"/>
<reference evidence="2" key="1">
    <citation type="submission" date="2022-12" db="EMBL/GenBank/DDBJ databases">
        <authorList>
            <person name="Petersen C."/>
        </authorList>
    </citation>
    <scope>NUCLEOTIDE SEQUENCE</scope>
    <source>
        <strain evidence="2">IBT 35673</strain>
    </source>
</reference>
<name>A0A9W9R7X9_PENBR</name>
<dbReference type="PROSITE" id="PS51462">
    <property type="entry name" value="NUDIX"/>
    <property type="match status" value="1"/>
</dbReference>
<dbReference type="SUPFAM" id="SSF55811">
    <property type="entry name" value="Nudix"/>
    <property type="match status" value="1"/>
</dbReference>
<dbReference type="GO" id="GO:0044715">
    <property type="term" value="F:8-oxo-dGDP phosphatase activity"/>
    <property type="evidence" value="ECO:0007669"/>
    <property type="project" value="TreeGrafter"/>
</dbReference>
<accession>A0A9W9R7X9</accession>
<dbReference type="PANTHER" id="PTHR13622">
    <property type="entry name" value="THIAMIN PYROPHOSPHOKINASE"/>
    <property type="match status" value="1"/>
</dbReference>
<dbReference type="PANTHER" id="PTHR13622:SF13">
    <property type="entry name" value="NUDIX HYDROLASE DOMAIN-CONTAINING PROTEIN"/>
    <property type="match status" value="1"/>
</dbReference>
<reference evidence="2" key="2">
    <citation type="journal article" date="2023" name="IMA Fungus">
        <title>Comparative genomic study of the Penicillium genus elucidates a diverse pangenome and 15 lateral gene transfer events.</title>
        <authorList>
            <person name="Petersen C."/>
            <person name="Sorensen T."/>
            <person name="Nielsen M.R."/>
            <person name="Sondergaard T.E."/>
            <person name="Sorensen J.L."/>
            <person name="Fitzpatrick D.A."/>
            <person name="Frisvad J.C."/>
            <person name="Nielsen K.L."/>
        </authorList>
    </citation>
    <scope>NUCLEOTIDE SEQUENCE</scope>
    <source>
        <strain evidence="2">IBT 35673</strain>
    </source>
</reference>
<evidence type="ECO:0000313" key="2">
    <source>
        <dbReference type="EMBL" id="KAJ5352438.1"/>
    </source>
</evidence>
<dbReference type="Pfam" id="PF15916">
    <property type="entry name" value="DUF4743"/>
    <property type="match status" value="1"/>
</dbReference>
<comment type="caution">
    <text evidence="2">The sequence shown here is derived from an EMBL/GenBank/DDBJ whole genome shotgun (WGS) entry which is preliminary data.</text>
</comment>
<evidence type="ECO:0000259" key="1">
    <source>
        <dbReference type="PROSITE" id="PS51462"/>
    </source>
</evidence>